<dbReference type="RefSeq" id="WP_042871676.1">
    <property type="nucleotide sequence ID" value="NZ_CM001975.1"/>
</dbReference>
<dbReference type="GO" id="GO:0005829">
    <property type="term" value="C:cytosol"/>
    <property type="evidence" value="ECO:0007669"/>
    <property type="project" value="TreeGrafter"/>
</dbReference>
<dbReference type="SUPFAM" id="SSF53328">
    <property type="entry name" value="Formyltransferase"/>
    <property type="match status" value="1"/>
</dbReference>
<evidence type="ECO:0000256" key="2">
    <source>
        <dbReference type="ARBA" id="ARBA00022679"/>
    </source>
</evidence>
<evidence type="ECO:0000259" key="5">
    <source>
        <dbReference type="Pfam" id="PF00551"/>
    </source>
</evidence>
<keyword evidence="2 6" id="KW-0808">Transferase</keyword>
<keyword evidence="3" id="KW-0658">Purine biosynthesis</keyword>
<dbReference type="NCBIfam" id="TIGR00639">
    <property type="entry name" value="PurN"/>
    <property type="match status" value="1"/>
</dbReference>
<evidence type="ECO:0000256" key="4">
    <source>
        <dbReference type="NCBIfam" id="TIGR00639"/>
    </source>
</evidence>
<dbReference type="GO" id="GO:0006189">
    <property type="term" value="P:'de novo' IMP biosynthetic process"/>
    <property type="evidence" value="ECO:0007669"/>
    <property type="project" value="InterPro"/>
</dbReference>
<name>A0A5B8I4D4_9GAMM</name>
<reference evidence="6 7" key="1">
    <citation type="journal article" date="2019" name="Environ. Microbiol.">
        <title>The phytopathogenic nature of Dickeya aquatica 174/2 and the dynamic early evolution of Dickeya pathogenicity.</title>
        <authorList>
            <person name="Duprey A."/>
            <person name="Taib N."/>
            <person name="Leonard S."/>
            <person name="Garin T."/>
            <person name="Flandrois J.P."/>
            <person name="Nasser W."/>
            <person name="Brochier-Armanet C."/>
            <person name="Reverchon S."/>
        </authorList>
    </citation>
    <scope>NUCLEOTIDE SEQUENCE [LARGE SCALE GENOMIC DNA]</scope>
    <source>
        <strain evidence="6 7">NCPPB 569</strain>
    </source>
</reference>
<dbReference type="OrthoDB" id="9806170at2"/>
<dbReference type="Proteomes" id="UP000320591">
    <property type="component" value="Chromosome"/>
</dbReference>
<evidence type="ECO:0000313" key="7">
    <source>
        <dbReference type="Proteomes" id="UP000320591"/>
    </source>
</evidence>
<evidence type="ECO:0000313" key="6">
    <source>
        <dbReference type="EMBL" id="QDX29453.1"/>
    </source>
</evidence>
<proteinExistence type="predicted"/>
<dbReference type="InterPro" id="IPR036477">
    <property type="entry name" value="Formyl_transf_N_sf"/>
</dbReference>
<dbReference type="KEGG" id="dic:Dpoa569_0001218"/>
<protein>
    <recommendedName>
        <fullName evidence="4">Phosphoribosylglycinamide formyltransferase</fullName>
        <ecNumber evidence="4">2.1.2.2</ecNumber>
    </recommendedName>
</protein>
<dbReference type="EMBL" id="CP042220">
    <property type="protein sequence ID" value="QDX29453.1"/>
    <property type="molecule type" value="Genomic_DNA"/>
</dbReference>
<keyword evidence="7" id="KW-1185">Reference proteome</keyword>
<dbReference type="InterPro" id="IPR004607">
    <property type="entry name" value="GART"/>
</dbReference>
<gene>
    <name evidence="6" type="primary">purN</name>
    <name evidence="6" type="ORF">Dpoa569_0001218</name>
</gene>
<dbReference type="Pfam" id="PF00551">
    <property type="entry name" value="Formyl_trans_N"/>
    <property type="match status" value="1"/>
</dbReference>
<evidence type="ECO:0000256" key="3">
    <source>
        <dbReference type="ARBA" id="ARBA00022755"/>
    </source>
</evidence>
<dbReference type="PANTHER" id="PTHR43369">
    <property type="entry name" value="PHOSPHORIBOSYLGLYCINAMIDE FORMYLTRANSFERASE"/>
    <property type="match status" value="1"/>
</dbReference>
<dbReference type="STRING" id="568768.GCA_000406125_02654"/>
<organism evidence="6 7">
    <name type="scientific">Dickeya poaceiphila</name>
    <dbReference type="NCBI Taxonomy" id="568768"/>
    <lineage>
        <taxon>Bacteria</taxon>
        <taxon>Pseudomonadati</taxon>
        <taxon>Pseudomonadota</taxon>
        <taxon>Gammaproteobacteria</taxon>
        <taxon>Enterobacterales</taxon>
        <taxon>Pectobacteriaceae</taxon>
        <taxon>Dickeya</taxon>
    </lineage>
</organism>
<accession>A0A5B8I4D4</accession>
<dbReference type="GO" id="GO:0004644">
    <property type="term" value="F:phosphoribosylglycinamide formyltransferase activity"/>
    <property type="evidence" value="ECO:0007669"/>
    <property type="project" value="UniProtKB-UniRule"/>
</dbReference>
<comment type="pathway">
    <text evidence="1">Purine metabolism; IMP biosynthesis via de novo pathway; N(2)-formyl-N(1)-(5-phospho-D-ribosyl)glycinamide from N(1)-(5-phospho-D-ribosyl)glycinamide (10-formyl THF route): step 1/1.</text>
</comment>
<dbReference type="PANTHER" id="PTHR43369:SF2">
    <property type="entry name" value="PHOSPHORIBOSYLGLYCINAMIDE FORMYLTRANSFERASE"/>
    <property type="match status" value="1"/>
</dbReference>
<dbReference type="AlphaFoldDB" id="A0A5B8I4D4"/>
<dbReference type="InterPro" id="IPR002376">
    <property type="entry name" value="Formyl_transf_N"/>
</dbReference>
<dbReference type="Gene3D" id="3.40.50.170">
    <property type="entry name" value="Formyl transferase, N-terminal domain"/>
    <property type="match status" value="1"/>
</dbReference>
<feature type="domain" description="Formyl transferase N-terminal" evidence="5">
    <location>
        <begin position="2"/>
        <end position="182"/>
    </location>
</feature>
<evidence type="ECO:0000256" key="1">
    <source>
        <dbReference type="ARBA" id="ARBA00005054"/>
    </source>
</evidence>
<sequence>MKRVAFMFSGRGSLLSTVRQAILDSKVTAELSLVITNNADFSATGNAAFDGVSIAKIDHRDFNDRSGFEKAITEKINNSGIDLIILGGFRRIFSPKFVKDFGSKTMNAHPSLLPAFPGDKAQLKALQGGLRITGATLHFINEEVDAGPIIDQEAVRILNGTTESELKELIIFAERKMIYRAVCAFLESRLSIHDNKVVYEGYSDV</sequence>
<dbReference type="EC" id="2.1.2.2" evidence="4"/>